<proteinExistence type="predicted"/>
<accession>A0ABR8J264</accession>
<dbReference type="RefSeq" id="WP_190905784.1">
    <property type="nucleotide sequence ID" value="NZ_JACJTQ010000005.1"/>
</dbReference>
<keyword evidence="2" id="KW-1185">Reference proteome</keyword>
<protein>
    <submittedName>
        <fullName evidence="1">DUF3223 domain-containing protein</fullName>
    </submittedName>
</protein>
<evidence type="ECO:0000313" key="2">
    <source>
        <dbReference type="Proteomes" id="UP000660381"/>
    </source>
</evidence>
<dbReference type="EMBL" id="JACJTQ010000005">
    <property type="protein sequence ID" value="MBD2691276.1"/>
    <property type="molecule type" value="Genomic_DNA"/>
</dbReference>
<evidence type="ECO:0000313" key="1">
    <source>
        <dbReference type="EMBL" id="MBD2691276.1"/>
    </source>
</evidence>
<comment type="caution">
    <text evidence="1">The sequence shown here is derived from an EMBL/GenBank/DDBJ whole genome shotgun (WGS) entry which is preliminary data.</text>
</comment>
<name>A0ABR8J264_9NOST</name>
<dbReference type="Pfam" id="PF11523">
    <property type="entry name" value="DUF3223"/>
    <property type="match status" value="1"/>
</dbReference>
<dbReference type="Gene3D" id="3.10.450.40">
    <property type="match status" value="1"/>
</dbReference>
<reference evidence="1 2" key="1">
    <citation type="journal article" date="2020" name="ISME J.">
        <title>Comparative genomics reveals insights into cyanobacterial evolution and habitat adaptation.</title>
        <authorList>
            <person name="Chen M.Y."/>
            <person name="Teng W.K."/>
            <person name="Zhao L."/>
            <person name="Hu C.X."/>
            <person name="Zhou Y.K."/>
            <person name="Han B.P."/>
            <person name="Song L.R."/>
            <person name="Shu W.S."/>
        </authorList>
    </citation>
    <scope>NUCLEOTIDE SEQUENCE [LARGE SCALE GENOMIC DNA]</scope>
    <source>
        <strain evidence="1 2">FACHB-362</strain>
    </source>
</reference>
<gene>
    <name evidence="1" type="ORF">H6G68_05800</name>
</gene>
<sequence length="233" mass="26371">MPYLIANEEFRTKELLTKRCREILESTPNGACVADIHLPFLFALFRFHDEWDTKSSCGIQSVATQTTEYGTRCFALQRTDGSMIDISFPHAIKLIPTTRKKDLLPQGLTDYRNAARTAVTTEIRSFRDKCLATNSTCPILGINITRETSDVDHVAPLTFDRLLFDFTLKSSINPLMVAVGSRNGTVPIFEDRQLNDDWVGYHNENAELRLVSRTGHSQLSTERVDWSIILQTA</sequence>
<organism evidence="1 2">
    <name type="scientific">Anabaena catenula FACHB-362</name>
    <dbReference type="NCBI Taxonomy" id="2692877"/>
    <lineage>
        <taxon>Bacteria</taxon>
        <taxon>Bacillati</taxon>
        <taxon>Cyanobacteriota</taxon>
        <taxon>Cyanophyceae</taxon>
        <taxon>Nostocales</taxon>
        <taxon>Nostocaceae</taxon>
        <taxon>Anabaena</taxon>
    </lineage>
</organism>
<dbReference type="Proteomes" id="UP000660381">
    <property type="component" value="Unassembled WGS sequence"/>
</dbReference>